<protein>
    <recommendedName>
        <fullName evidence="2">DUF7924 domain-containing protein</fullName>
    </recommendedName>
</protein>
<gene>
    <name evidence="3" type="ORF">GP486_001424</name>
</gene>
<keyword evidence="4" id="KW-1185">Reference proteome</keyword>
<dbReference type="AlphaFoldDB" id="A0A9P8LH26"/>
<accession>A0A9P8LH26</accession>
<feature type="domain" description="DUF7924" evidence="2">
    <location>
        <begin position="271"/>
        <end position="497"/>
    </location>
</feature>
<name>A0A9P8LH26_9PEZI</name>
<organism evidence="3 4">
    <name type="scientific">Trichoglossum hirsutum</name>
    <dbReference type="NCBI Taxonomy" id="265104"/>
    <lineage>
        <taxon>Eukaryota</taxon>
        <taxon>Fungi</taxon>
        <taxon>Dikarya</taxon>
        <taxon>Ascomycota</taxon>
        <taxon>Pezizomycotina</taxon>
        <taxon>Geoglossomycetes</taxon>
        <taxon>Geoglossales</taxon>
        <taxon>Geoglossaceae</taxon>
        <taxon>Trichoglossum</taxon>
    </lineage>
</organism>
<dbReference type="InterPro" id="IPR057684">
    <property type="entry name" value="DUF7924"/>
</dbReference>
<dbReference type="Proteomes" id="UP000750711">
    <property type="component" value="Unassembled WGS sequence"/>
</dbReference>
<dbReference type="Pfam" id="PF25545">
    <property type="entry name" value="DUF7924"/>
    <property type="match status" value="1"/>
</dbReference>
<sequence>MEGGLDTNKAPRRTLADPNGVELRQPKQNGRRQTKSGERPRPTRRTPRSHAEGHRSSEKNPQSRPPRRSLRLQEKRNINQQVEHADKPQKGQPKVDYKDPLVERNSKRLPRDKVEPKPPPASLEAHKHLRRLRDIEDQDVFDRGVKRTKHNETEESIPRIDHSKDKFIEAWLGSEDDEKPLGEFNLAAGEVVLPLVDRDSASLVTSPTKTAKSKSMGPYESEFRPSLARHNIYIEKDIPPPGLMQKANQIVTGLRSSPELDEAATTVSVEMLRALRDEAEQDVIQLLAPFIIPQTAEALRRELKLKAGLPWKGCVPVPLDPSYVFTNGVSLSKPSPDETFGYSDMAFTNLQLSTIDLLKGLLRQSYATPIEGLHFPFMSMEFKSQATGGTQYIAKNQAANAGAVAGHGLVELARRGLGLDSLDYNEPQFFSLGIDQEGAHVCVHWLAEKDGQFFFHMEDISQHSLRNLGGLRAVRRIVKNILDWGRDERLPAICKQLDAYERNVRAGRVAALASGSTAEPGVGP</sequence>
<feature type="compositionally biased region" description="Basic and acidic residues" evidence="1">
    <location>
        <begin position="49"/>
        <end position="58"/>
    </location>
</feature>
<evidence type="ECO:0000313" key="3">
    <source>
        <dbReference type="EMBL" id="KAH0565178.1"/>
    </source>
</evidence>
<dbReference type="PANTHER" id="PTHR42470">
    <property type="entry name" value="VAST DOMAIN-CONTAINING PROTEIN"/>
    <property type="match status" value="1"/>
</dbReference>
<dbReference type="PANTHER" id="PTHR42470:SF2">
    <property type="match status" value="1"/>
</dbReference>
<feature type="compositionally biased region" description="Basic and acidic residues" evidence="1">
    <location>
        <begin position="71"/>
        <end position="116"/>
    </location>
</feature>
<dbReference type="EMBL" id="JAGHQM010000127">
    <property type="protein sequence ID" value="KAH0565178.1"/>
    <property type="molecule type" value="Genomic_DNA"/>
</dbReference>
<evidence type="ECO:0000313" key="4">
    <source>
        <dbReference type="Proteomes" id="UP000750711"/>
    </source>
</evidence>
<proteinExistence type="predicted"/>
<comment type="caution">
    <text evidence="3">The sequence shown here is derived from an EMBL/GenBank/DDBJ whole genome shotgun (WGS) entry which is preliminary data.</text>
</comment>
<feature type="region of interest" description="Disordered" evidence="1">
    <location>
        <begin position="1"/>
        <end position="122"/>
    </location>
</feature>
<reference evidence="3" key="1">
    <citation type="submission" date="2021-03" db="EMBL/GenBank/DDBJ databases">
        <title>Comparative genomics and phylogenomic investigation of the class Geoglossomycetes provide insights into ecological specialization and systematics.</title>
        <authorList>
            <person name="Melie T."/>
            <person name="Pirro S."/>
            <person name="Miller A.N."/>
            <person name="Quandt A."/>
        </authorList>
    </citation>
    <scope>NUCLEOTIDE SEQUENCE</scope>
    <source>
        <strain evidence="3">CAQ_001_2017</strain>
    </source>
</reference>
<evidence type="ECO:0000256" key="1">
    <source>
        <dbReference type="SAM" id="MobiDB-lite"/>
    </source>
</evidence>
<evidence type="ECO:0000259" key="2">
    <source>
        <dbReference type="Pfam" id="PF25545"/>
    </source>
</evidence>